<evidence type="ECO:0000256" key="1">
    <source>
        <dbReference type="ARBA" id="ARBA00004383"/>
    </source>
</evidence>
<dbReference type="EMBL" id="CP051685">
    <property type="protein sequence ID" value="QJD99741.1"/>
    <property type="molecule type" value="Genomic_DNA"/>
</dbReference>
<evidence type="ECO:0000256" key="5">
    <source>
        <dbReference type="ARBA" id="ARBA00022519"/>
    </source>
</evidence>
<feature type="region of interest" description="Disordered" evidence="10">
    <location>
        <begin position="53"/>
        <end position="74"/>
    </location>
</feature>
<evidence type="ECO:0000256" key="2">
    <source>
        <dbReference type="ARBA" id="ARBA00006555"/>
    </source>
</evidence>
<dbReference type="Pfam" id="PF03544">
    <property type="entry name" value="TonB_C"/>
    <property type="match status" value="1"/>
</dbReference>
<evidence type="ECO:0000256" key="10">
    <source>
        <dbReference type="SAM" id="MobiDB-lite"/>
    </source>
</evidence>
<evidence type="ECO:0000256" key="8">
    <source>
        <dbReference type="ARBA" id="ARBA00022989"/>
    </source>
</evidence>
<feature type="compositionally biased region" description="Low complexity" evidence="10">
    <location>
        <begin position="112"/>
        <end position="126"/>
    </location>
</feature>
<evidence type="ECO:0000256" key="7">
    <source>
        <dbReference type="ARBA" id="ARBA00022927"/>
    </source>
</evidence>
<dbReference type="InterPro" id="IPR051045">
    <property type="entry name" value="TonB-dependent_transducer"/>
</dbReference>
<evidence type="ECO:0000256" key="6">
    <source>
        <dbReference type="ARBA" id="ARBA00022692"/>
    </source>
</evidence>
<name>A0A7Z2ZT90_9BURK</name>
<comment type="similarity">
    <text evidence="2">Belongs to the TonB family.</text>
</comment>
<keyword evidence="5" id="KW-0997">Cell inner membrane</keyword>
<dbReference type="GO" id="GO:0098797">
    <property type="term" value="C:plasma membrane protein complex"/>
    <property type="evidence" value="ECO:0007669"/>
    <property type="project" value="TreeGrafter"/>
</dbReference>
<dbReference type="PANTHER" id="PTHR33446:SF2">
    <property type="entry name" value="PROTEIN TONB"/>
    <property type="match status" value="1"/>
</dbReference>
<dbReference type="KEGG" id="mfy:HH212_06635"/>
<dbReference type="AlphaFoldDB" id="A0A7Z2ZT90"/>
<dbReference type="SUPFAM" id="SSF74653">
    <property type="entry name" value="TolA/TonB C-terminal domain"/>
    <property type="match status" value="1"/>
</dbReference>
<reference evidence="12 13" key="1">
    <citation type="submission" date="2020-04" db="EMBL/GenBank/DDBJ databases">
        <title>Genome sequencing of novel species.</title>
        <authorList>
            <person name="Heo J."/>
            <person name="Kim S.-J."/>
            <person name="Kim J.-S."/>
            <person name="Hong S.-B."/>
            <person name="Kwon S.-W."/>
        </authorList>
    </citation>
    <scope>NUCLEOTIDE SEQUENCE [LARGE SCALE GENOMIC DNA]</scope>
    <source>
        <strain evidence="12 13">GN2-R2</strain>
    </source>
</reference>
<dbReference type="InterPro" id="IPR006260">
    <property type="entry name" value="TonB/TolA_C"/>
</dbReference>
<evidence type="ECO:0000256" key="3">
    <source>
        <dbReference type="ARBA" id="ARBA00022448"/>
    </source>
</evidence>
<keyword evidence="9" id="KW-0472">Membrane</keyword>
<protein>
    <submittedName>
        <fullName evidence="12">Energy transducer TonB</fullName>
    </submittedName>
</protein>
<gene>
    <name evidence="12" type="ORF">HH212_06635</name>
</gene>
<keyword evidence="7" id="KW-0653">Protein transport</keyword>
<keyword evidence="8" id="KW-1133">Transmembrane helix</keyword>
<dbReference type="GO" id="GO:0015031">
    <property type="term" value="P:protein transport"/>
    <property type="evidence" value="ECO:0007669"/>
    <property type="project" value="UniProtKB-KW"/>
</dbReference>
<evidence type="ECO:0000256" key="4">
    <source>
        <dbReference type="ARBA" id="ARBA00022475"/>
    </source>
</evidence>
<dbReference type="RefSeq" id="WP_169434692.1">
    <property type="nucleotide sequence ID" value="NZ_CP051685.1"/>
</dbReference>
<keyword evidence="13" id="KW-1185">Reference proteome</keyword>
<feature type="region of interest" description="Disordered" evidence="10">
    <location>
        <begin position="90"/>
        <end position="126"/>
    </location>
</feature>
<evidence type="ECO:0000313" key="12">
    <source>
        <dbReference type="EMBL" id="QJD99741.1"/>
    </source>
</evidence>
<keyword evidence="3" id="KW-0813">Transport</keyword>
<dbReference type="Gene3D" id="3.30.1150.10">
    <property type="match status" value="1"/>
</dbReference>
<dbReference type="GO" id="GO:0055085">
    <property type="term" value="P:transmembrane transport"/>
    <property type="evidence" value="ECO:0007669"/>
    <property type="project" value="InterPro"/>
</dbReference>
<keyword evidence="6" id="KW-0812">Transmembrane</keyword>
<keyword evidence="4" id="KW-1003">Cell membrane</keyword>
<organism evidence="12 13">
    <name type="scientific">Massilia forsythiae</name>
    <dbReference type="NCBI Taxonomy" id="2728020"/>
    <lineage>
        <taxon>Bacteria</taxon>
        <taxon>Pseudomonadati</taxon>
        <taxon>Pseudomonadota</taxon>
        <taxon>Betaproteobacteria</taxon>
        <taxon>Burkholderiales</taxon>
        <taxon>Oxalobacteraceae</taxon>
        <taxon>Telluria group</taxon>
        <taxon>Massilia</taxon>
    </lineage>
</organism>
<dbReference type="NCBIfam" id="TIGR01352">
    <property type="entry name" value="tonB_Cterm"/>
    <property type="match status" value="1"/>
</dbReference>
<accession>A0A7Z2ZT90</accession>
<dbReference type="PROSITE" id="PS52015">
    <property type="entry name" value="TONB_CTD"/>
    <property type="match status" value="1"/>
</dbReference>
<evidence type="ECO:0000259" key="11">
    <source>
        <dbReference type="PROSITE" id="PS52015"/>
    </source>
</evidence>
<dbReference type="Proteomes" id="UP000502415">
    <property type="component" value="Chromosome"/>
</dbReference>
<evidence type="ECO:0000256" key="9">
    <source>
        <dbReference type="ARBA" id="ARBA00023136"/>
    </source>
</evidence>
<dbReference type="InterPro" id="IPR037682">
    <property type="entry name" value="TonB_C"/>
</dbReference>
<feature type="domain" description="TonB C-terminal" evidence="11">
    <location>
        <begin position="135"/>
        <end position="225"/>
    </location>
</feature>
<dbReference type="PANTHER" id="PTHR33446">
    <property type="entry name" value="PROTEIN TONB-RELATED"/>
    <property type="match status" value="1"/>
</dbReference>
<dbReference type="GO" id="GO:0031992">
    <property type="term" value="F:energy transducer activity"/>
    <property type="evidence" value="ECO:0007669"/>
    <property type="project" value="TreeGrafter"/>
</dbReference>
<feature type="compositionally biased region" description="Pro residues" evidence="10">
    <location>
        <begin position="58"/>
        <end position="70"/>
    </location>
</feature>
<comment type="subcellular location">
    <subcellularLocation>
        <location evidence="1">Cell inner membrane</location>
        <topology evidence="1">Single-pass membrane protein</topology>
        <orientation evidence="1">Periplasmic side</orientation>
    </subcellularLocation>
</comment>
<evidence type="ECO:0000313" key="13">
    <source>
        <dbReference type="Proteomes" id="UP000502415"/>
    </source>
</evidence>
<proteinExistence type="inferred from homology"/>
<sequence length="225" mass="23484">MQFSHTRRDGGGKFGKFTVVAALHVAVGALLIHNLNTRSISVQKIVDSIPVDIRPEPRIPPPPPPEPPQPAQQLAPPQIFVPKIETDVVPPPEPAPMQTTQVAEPLPPPATPVQSAAPTPPVAAARPDADAGRIRTAVLADANSCALPAYPARAVREGASGTTTLALLVGTDGRVSSARVEHGSGSRDLDRAALAALSLCRFKPATSNGVPEAGWAQLAYVWTLD</sequence>